<comment type="caution">
    <text evidence="9">The sequence shown here is derived from an EMBL/GenBank/DDBJ whole genome shotgun (WGS) entry which is preliminary data.</text>
</comment>
<dbReference type="InterPro" id="IPR001732">
    <property type="entry name" value="UDP-Glc/GDP-Man_DH_N"/>
</dbReference>
<dbReference type="Gene3D" id="1.20.5.100">
    <property type="entry name" value="Cytochrome c1, transmembrane anchor, C-terminal"/>
    <property type="match status" value="1"/>
</dbReference>
<dbReference type="Gene3D" id="3.40.50.720">
    <property type="entry name" value="NAD(P)-binding Rossmann-like Domain"/>
    <property type="match status" value="2"/>
</dbReference>
<dbReference type="InterPro" id="IPR017476">
    <property type="entry name" value="UDP-Glc/GDP-Man"/>
</dbReference>
<evidence type="ECO:0000256" key="1">
    <source>
        <dbReference type="ARBA" id="ARBA00004701"/>
    </source>
</evidence>
<dbReference type="SUPFAM" id="SSF48179">
    <property type="entry name" value="6-phosphogluconate dehydrogenase C-terminal domain-like"/>
    <property type="match status" value="1"/>
</dbReference>
<accession>A0ABU7LFS9</accession>
<sequence>MTCRIAVFGTGYLGATHAACMAELGHEVVGVDVDSAKLAKLESGELPFYEPELAELLQKNIKDGRLRFSSSYADAADFADVHFIGVGTPQKRGEFGADLTYVNSVIEELAPLLSRPAVIFGKSTVPVGTAMKLAQRVKQLAPAGVDVEVAWNPEFLREGFAVADTLHPDRIVLGTDKFRAGRAEEVARKVYEQPLAEGIPFLVTDLSTAELVKTAANAFLATKISFINAMSEVCEAAGADVSFLADAIGYDARIGRRFLNAGIGFGGGCLPKDIRAFMARAGEIGADEALTFLREVDNINMRRRTRMVEIARQSTGGSLIGARVAVLGAAFKPDSDDVRDSPALNIAGQIQLQGASVSVFDPKAMDNSRRIFPTLNYATSVEEACEGADVVLVLTEWREFRDLEPNEIAGVVRRKQVIDGRNCLDPQKWRSADWSYRALGRP</sequence>
<dbReference type="EC" id="1.1.1.22" evidence="3 7"/>
<comment type="pathway">
    <text evidence="1">Nucleotide-sugar biosynthesis; UDP-alpha-D-glucuronate biosynthesis; UDP-alpha-D-glucuronate from UDP-alpha-D-glucose: step 1/1.</text>
</comment>
<dbReference type="PANTHER" id="PTHR43750">
    <property type="entry name" value="UDP-GLUCOSE 6-DEHYDROGENASE TUAD"/>
    <property type="match status" value="1"/>
</dbReference>
<dbReference type="SUPFAM" id="SSF51735">
    <property type="entry name" value="NAD(P)-binding Rossmann-fold domains"/>
    <property type="match status" value="1"/>
</dbReference>
<dbReference type="PANTHER" id="PTHR43750:SF3">
    <property type="entry name" value="UDP-GLUCOSE 6-DEHYDROGENASE TUAD"/>
    <property type="match status" value="1"/>
</dbReference>
<keyword evidence="4 7" id="KW-0560">Oxidoreductase</keyword>
<evidence type="ECO:0000256" key="5">
    <source>
        <dbReference type="ARBA" id="ARBA00023027"/>
    </source>
</evidence>
<dbReference type="NCBIfam" id="TIGR03026">
    <property type="entry name" value="NDP-sugDHase"/>
    <property type="match status" value="1"/>
</dbReference>
<dbReference type="InterPro" id="IPR014027">
    <property type="entry name" value="UDP-Glc/GDP-Man_DH_C"/>
</dbReference>
<evidence type="ECO:0000256" key="4">
    <source>
        <dbReference type="ARBA" id="ARBA00023002"/>
    </source>
</evidence>
<evidence type="ECO:0000256" key="3">
    <source>
        <dbReference type="ARBA" id="ARBA00012954"/>
    </source>
</evidence>
<dbReference type="SUPFAM" id="SSF52413">
    <property type="entry name" value="UDP-glucose/GDP-mannose dehydrogenase C-terminal domain"/>
    <property type="match status" value="1"/>
</dbReference>
<dbReference type="EMBL" id="JAUTXY010000012">
    <property type="protein sequence ID" value="MEE2060393.1"/>
    <property type="molecule type" value="Genomic_DNA"/>
</dbReference>
<dbReference type="RefSeq" id="WP_330135580.1">
    <property type="nucleotide sequence ID" value="NZ_JAUTXY010000012.1"/>
</dbReference>
<dbReference type="InterPro" id="IPR036220">
    <property type="entry name" value="UDP-Glc/GDP-Man_DH_C_sf"/>
</dbReference>
<proteinExistence type="inferred from homology"/>
<evidence type="ECO:0000256" key="6">
    <source>
        <dbReference type="ARBA" id="ARBA00047473"/>
    </source>
</evidence>
<dbReference type="InterPro" id="IPR036291">
    <property type="entry name" value="NAD(P)-bd_dom_sf"/>
</dbReference>
<keyword evidence="10" id="KW-1185">Reference proteome</keyword>
<evidence type="ECO:0000313" key="10">
    <source>
        <dbReference type="Proteomes" id="UP001336020"/>
    </source>
</evidence>
<comment type="similarity">
    <text evidence="2 7">Belongs to the UDP-glucose/GDP-mannose dehydrogenase family.</text>
</comment>
<dbReference type="SMART" id="SM00984">
    <property type="entry name" value="UDPG_MGDP_dh_C"/>
    <property type="match status" value="1"/>
</dbReference>
<feature type="domain" description="UDP-glucose/GDP-mannose dehydrogenase C-terminal" evidence="8">
    <location>
        <begin position="325"/>
        <end position="426"/>
    </location>
</feature>
<keyword evidence="5 7" id="KW-0520">NAD</keyword>
<evidence type="ECO:0000313" key="9">
    <source>
        <dbReference type="EMBL" id="MEE2060393.1"/>
    </source>
</evidence>
<dbReference type="GO" id="GO:0016491">
    <property type="term" value="F:oxidoreductase activity"/>
    <property type="evidence" value="ECO:0007669"/>
    <property type="project" value="UniProtKB-KW"/>
</dbReference>
<gene>
    <name evidence="9" type="ORF">Q7514_22995</name>
</gene>
<dbReference type="PIRSF" id="PIRSF000124">
    <property type="entry name" value="UDPglc_GDPman_dh"/>
    <property type="match status" value="1"/>
</dbReference>
<dbReference type="Pfam" id="PF03721">
    <property type="entry name" value="UDPG_MGDP_dh_N"/>
    <property type="match status" value="1"/>
</dbReference>
<protein>
    <recommendedName>
        <fullName evidence="3 7">UDP-glucose 6-dehydrogenase</fullName>
        <ecNumber evidence="3 7">1.1.1.22</ecNumber>
    </recommendedName>
</protein>
<dbReference type="InterPro" id="IPR028357">
    <property type="entry name" value="UDPglc_DH_bac"/>
</dbReference>
<dbReference type="Pfam" id="PF03720">
    <property type="entry name" value="UDPG_MGDP_dh_C"/>
    <property type="match status" value="1"/>
</dbReference>
<dbReference type="Proteomes" id="UP001336020">
    <property type="component" value="Unassembled WGS sequence"/>
</dbReference>
<evidence type="ECO:0000256" key="2">
    <source>
        <dbReference type="ARBA" id="ARBA00006601"/>
    </source>
</evidence>
<dbReference type="Pfam" id="PF00984">
    <property type="entry name" value="UDPG_MGDP_dh"/>
    <property type="match status" value="1"/>
</dbReference>
<evidence type="ECO:0000256" key="7">
    <source>
        <dbReference type="PIRNR" id="PIRNR000124"/>
    </source>
</evidence>
<reference evidence="9 10" key="1">
    <citation type="submission" date="2023-07" db="EMBL/GenBank/DDBJ databases">
        <authorList>
            <person name="Girao M."/>
            <person name="Carvalho M.F."/>
        </authorList>
    </citation>
    <scope>NUCLEOTIDE SEQUENCE [LARGE SCALE GENOMIC DNA]</scope>
    <source>
        <strain evidence="9 10">YIM65754</strain>
    </source>
</reference>
<evidence type="ECO:0000259" key="8">
    <source>
        <dbReference type="SMART" id="SM00984"/>
    </source>
</evidence>
<dbReference type="InterPro" id="IPR014026">
    <property type="entry name" value="UDP-Glc/GDP-Man_DH_dimer"/>
</dbReference>
<organism evidence="9 10">
    <name type="scientific">Rhodococcus artemisiae</name>
    <dbReference type="NCBI Taxonomy" id="714159"/>
    <lineage>
        <taxon>Bacteria</taxon>
        <taxon>Bacillati</taxon>
        <taxon>Actinomycetota</taxon>
        <taxon>Actinomycetes</taxon>
        <taxon>Mycobacteriales</taxon>
        <taxon>Nocardiaceae</taxon>
        <taxon>Rhodococcus</taxon>
    </lineage>
</organism>
<dbReference type="PIRSF" id="PIRSF500134">
    <property type="entry name" value="UDPglc_DH_bac"/>
    <property type="match status" value="1"/>
</dbReference>
<dbReference type="InterPro" id="IPR008927">
    <property type="entry name" value="6-PGluconate_DH-like_C_sf"/>
</dbReference>
<comment type="catalytic activity">
    <reaction evidence="6 7">
        <text>UDP-alpha-D-glucose + 2 NAD(+) + H2O = UDP-alpha-D-glucuronate + 2 NADH + 3 H(+)</text>
        <dbReference type="Rhea" id="RHEA:23596"/>
        <dbReference type="ChEBI" id="CHEBI:15377"/>
        <dbReference type="ChEBI" id="CHEBI:15378"/>
        <dbReference type="ChEBI" id="CHEBI:57540"/>
        <dbReference type="ChEBI" id="CHEBI:57945"/>
        <dbReference type="ChEBI" id="CHEBI:58052"/>
        <dbReference type="ChEBI" id="CHEBI:58885"/>
        <dbReference type="EC" id="1.1.1.22"/>
    </reaction>
</comment>
<name>A0ABU7LFS9_9NOCA</name>